<dbReference type="PANTHER" id="PTHR30024">
    <property type="entry name" value="ALIPHATIC SULFONATES-BINDING PROTEIN-RELATED"/>
    <property type="match status" value="1"/>
</dbReference>
<evidence type="ECO:0000313" key="2">
    <source>
        <dbReference type="Proteomes" id="UP000183561"/>
    </source>
</evidence>
<organism evidence="1 2">
    <name type="scientific">Rhodococcus koreensis</name>
    <dbReference type="NCBI Taxonomy" id="99653"/>
    <lineage>
        <taxon>Bacteria</taxon>
        <taxon>Bacillati</taxon>
        <taxon>Actinomycetota</taxon>
        <taxon>Actinomycetes</taxon>
        <taxon>Mycobacteriales</taxon>
        <taxon>Nocardiaceae</taxon>
        <taxon>Rhodococcus</taxon>
    </lineage>
</organism>
<keyword evidence="2" id="KW-1185">Reference proteome</keyword>
<gene>
    <name evidence="1" type="ORF">SAMN04490239_7758</name>
</gene>
<evidence type="ECO:0000313" key="1">
    <source>
        <dbReference type="EMBL" id="SED31235.1"/>
    </source>
</evidence>
<sequence>MSKDFHRVESAGRIRGAAPGSAISRRNVFKFAGAGALAVGVGSVLAACGGGGGAAGTQGPKAAGALARPTPFVVGSSSGDNFLIDAINVAQNQFSLFNLEVPKLIYPQSGVQGLQMVSAGAIDGAAMDTMGAMLAFAKSQNGKRPVIVGMRMPVNTYNLIVGPGNWPGENASFVDKMASLKGKTIGVTAIGAGTDNILNLALEAAGMERDDITVLGVGQLSAAIAQMKNDRLDAYVGFTFGAGLSVATQVGGRMLIDFSAAGTPQLLSDLQVCPLVMREDKVEANQDTADAWLAAQWEAKTWITDNRAAAAQLLNEGTFNNEAPEDAARTIDFMVDRVFPKVGPNWKVTRSGIEHAAEVMDRLGMLEKGAVHYEDIVPPFARV</sequence>
<proteinExistence type="predicted"/>
<dbReference type="OrthoDB" id="4445760at2"/>
<dbReference type="Proteomes" id="UP000183561">
    <property type="component" value="Unassembled WGS sequence"/>
</dbReference>
<dbReference type="Gene3D" id="3.40.190.10">
    <property type="entry name" value="Periplasmic binding protein-like II"/>
    <property type="match status" value="2"/>
</dbReference>
<dbReference type="Pfam" id="PF13379">
    <property type="entry name" value="NMT1_2"/>
    <property type="match status" value="1"/>
</dbReference>
<dbReference type="PROSITE" id="PS51318">
    <property type="entry name" value="TAT"/>
    <property type="match status" value="1"/>
</dbReference>
<name>A0A1H4ZN05_9NOCA</name>
<reference evidence="2" key="1">
    <citation type="submission" date="2016-10" db="EMBL/GenBank/DDBJ databases">
        <authorList>
            <person name="Varghese N."/>
            <person name="Submissions S."/>
        </authorList>
    </citation>
    <scope>NUCLEOTIDE SEQUENCE [LARGE SCALE GENOMIC DNA]</scope>
    <source>
        <strain evidence="2">DSM 44498</strain>
    </source>
</reference>
<dbReference type="InterPro" id="IPR006311">
    <property type="entry name" value="TAT_signal"/>
</dbReference>
<dbReference type="AlphaFoldDB" id="A0A1H4ZN05"/>
<dbReference type="RefSeq" id="WP_083395805.1">
    <property type="nucleotide sequence ID" value="NZ_FNSV01000005.1"/>
</dbReference>
<protein>
    <submittedName>
        <fullName evidence="1">ABC-type nitrate/sulfonate/bicarbonate transport system, substrate-binding protein</fullName>
    </submittedName>
</protein>
<dbReference type="EMBL" id="FNSV01000005">
    <property type="protein sequence ID" value="SED31235.1"/>
    <property type="molecule type" value="Genomic_DNA"/>
</dbReference>
<dbReference type="SUPFAM" id="SSF53850">
    <property type="entry name" value="Periplasmic binding protein-like II"/>
    <property type="match status" value="1"/>
</dbReference>
<accession>A0A1H4ZN05</accession>